<sequence>MRGVSTSAAIAITTGVLFAASAGSAARSPAETAAQGPIEDLFAVLSAVDTVCQQAEGLPDVPDAVPPDMDPDVDLPDTDIRGAEAPGVDLPSPDIRSSQPPDDLTAPVQELCAAFEDLSIEELESLLNTIPDLPTDGLPEAPTDDLPELPGLE</sequence>
<feature type="chain" id="PRO_5046533865" description="Secreted protein" evidence="2">
    <location>
        <begin position="20"/>
        <end position="153"/>
    </location>
</feature>
<keyword evidence="2" id="KW-0732">Signal</keyword>
<feature type="region of interest" description="Disordered" evidence="1">
    <location>
        <begin position="130"/>
        <end position="153"/>
    </location>
</feature>
<dbReference type="RefSeq" id="WP_344163966.1">
    <property type="nucleotide sequence ID" value="NZ_BAAAPC010000015.1"/>
</dbReference>
<evidence type="ECO:0000313" key="4">
    <source>
        <dbReference type="Proteomes" id="UP001501585"/>
    </source>
</evidence>
<dbReference type="EMBL" id="BAAAPC010000015">
    <property type="protein sequence ID" value="GAA2005445.1"/>
    <property type="molecule type" value="Genomic_DNA"/>
</dbReference>
<evidence type="ECO:0000256" key="2">
    <source>
        <dbReference type="SAM" id="SignalP"/>
    </source>
</evidence>
<name>A0ABP5EVU8_9ACTN</name>
<gene>
    <name evidence="3" type="ORF">GCM10009799_36130</name>
</gene>
<evidence type="ECO:0008006" key="5">
    <source>
        <dbReference type="Google" id="ProtNLM"/>
    </source>
</evidence>
<accession>A0ABP5EVU8</accession>
<feature type="signal peptide" evidence="2">
    <location>
        <begin position="1"/>
        <end position="19"/>
    </location>
</feature>
<evidence type="ECO:0000256" key="1">
    <source>
        <dbReference type="SAM" id="MobiDB-lite"/>
    </source>
</evidence>
<feature type="region of interest" description="Disordered" evidence="1">
    <location>
        <begin position="55"/>
        <end position="104"/>
    </location>
</feature>
<proteinExistence type="predicted"/>
<evidence type="ECO:0000313" key="3">
    <source>
        <dbReference type="EMBL" id="GAA2005445.1"/>
    </source>
</evidence>
<organism evidence="3 4">
    <name type="scientific">Nocardiopsis rhodophaea</name>
    <dbReference type="NCBI Taxonomy" id="280238"/>
    <lineage>
        <taxon>Bacteria</taxon>
        <taxon>Bacillati</taxon>
        <taxon>Actinomycetota</taxon>
        <taxon>Actinomycetes</taxon>
        <taxon>Streptosporangiales</taxon>
        <taxon>Nocardiopsidaceae</taxon>
        <taxon>Nocardiopsis</taxon>
    </lineage>
</organism>
<keyword evidence="4" id="KW-1185">Reference proteome</keyword>
<protein>
    <recommendedName>
        <fullName evidence="5">Secreted protein</fullName>
    </recommendedName>
</protein>
<comment type="caution">
    <text evidence="3">The sequence shown here is derived from an EMBL/GenBank/DDBJ whole genome shotgun (WGS) entry which is preliminary data.</text>
</comment>
<dbReference type="Proteomes" id="UP001501585">
    <property type="component" value="Unassembled WGS sequence"/>
</dbReference>
<reference evidence="4" key="1">
    <citation type="journal article" date="2019" name="Int. J. Syst. Evol. Microbiol.">
        <title>The Global Catalogue of Microorganisms (GCM) 10K type strain sequencing project: providing services to taxonomists for standard genome sequencing and annotation.</title>
        <authorList>
            <consortium name="The Broad Institute Genomics Platform"/>
            <consortium name="The Broad Institute Genome Sequencing Center for Infectious Disease"/>
            <person name="Wu L."/>
            <person name="Ma J."/>
        </authorList>
    </citation>
    <scope>NUCLEOTIDE SEQUENCE [LARGE SCALE GENOMIC DNA]</scope>
    <source>
        <strain evidence="4">JCM 15313</strain>
    </source>
</reference>